<comment type="similarity">
    <text evidence="2">Belongs to the IQD family.</text>
</comment>
<comment type="caution">
    <text evidence="7">The sequence shown here is derived from an EMBL/GenBank/DDBJ whole genome shotgun (WGS) entry which is preliminary data.</text>
</comment>
<protein>
    <recommendedName>
        <fullName evidence="6">DUF4005 domain-containing protein</fullName>
    </recommendedName>
</protein>
<comment type="function">
    <text evidence="4">May be involved in cooperative interactions with calmodulins or calmodulin-like proteins. Recruits calmodulin proteins to microtubules, thus being a potential scaffold in cellular signaling and trafficking. May associate with nucleic acids and regulate gene expression at the transcriptional or post-transcriptional level.</text>
</comment>
<evidence type="ECO:0000256" key="5">
    <source>
        <dbReference type="SAM" id="MobiDB-lite"/>
    </source>
</evidence>
<dbReference type="InterPro" id="IPR027417">
    <property type="entry name" value="P-loop_NTPase"/>
</dbReference>
<dbReference type="PANTHER" id="PTHR32295:SF11">
    <property type="entry name" value="PROTEIN IQ-DOMAIN 22"/>
    <property type="match status" value="1"/>
</dbReference>
<evidence type="ECO:0000313" key="8">
    <source>
        <dbReference type="Proteomes" id="UP000036987"/>
    </source>
</evidence>
<feature type="region of interest" description="Disordered" evidence="5">
    <location>
        <begin position="223"/>
        <end position="288"/>
    </location>
</feature>
<dbReference type="Gene3D" id="1.20.5.190">
    <property type="match status" value="1"/>
</dbReference>
<dbReference type="Proteomes" id="UP000036987">
    <property type="component" value="Unassembled WGS sequence"/>
</dbReference>
<evidence type="ECO:0000256" key="4">
    <source>
        <dbReference type="ARBA" id="ARBA00045534"/>
    </source>
</evidence>
<keyword evidence="1" id="KW-0112">Calmodulin-binding</keyword>
<dbReference type="SUPFAM" id="SSF52540">
    <property type="entry name" value="P-loop containing nucleoside triphosphate hydrolases"/>
    <property type="match status" value="1"/>
</dbReference>
<evidence type="ECO:0000256" key="2">
    <source>
        <dbReference type="ARBA" id="ARBA00024341"/>
    </source>
</evidence>
<dbReference type="InterPro" id="IPR025064">
    <property type="entry name" value="DUF4005"/>
</dbReference>
<sequence>MGRAARWVRSLLGVGGEKKEDNNRSKKKKMMAMNIAAGSKKESVIRRSFGNLSHRRDETENGLSSSTENNNEMIVRRLCFFPSIRSSDSRVPVKIVSDVNDDNVKSCRRMEWFAALKIQSFFRGYLARKARRALKAIVKLQAVVRGHLVRKQLARTLYTMQVLFNAWSQHCADVSPTIYRTPMKQKLSCDRAKTQMVYIDAVSTSFNGSLTTTTESPLIGEVNSSVSKSSNHRFSSSTFSSEDRSCNVPPPIKVRDHRSSSFHVSDETQSARLANKAPRRSDCNPLGSPNYMLCTKSFMAKIKSQSSPRQGFESRRRAFEAEMGISGTLRGR</sequence>
<dbReference type="Pfam" id="PF00612">
    <property type="entry name" value="IQ"/>
    <property type="match status" value="2"/>
</dbReference>
<evidence type="ECO:0000313" key="7">
    <source>
        <dbReference type="EMBL" id="KMZ59883.1"/>
    </source>
</evidence>
<dbReference type="EMBL" id="LFYR01001704">
    <property type="protein sequence ID" value="KMZ59883.1"/>
    <property type="molecule type" value="Genomic_DNA"/>
</dbReference>
<dbReference type="AlphaFoldDB" id="A0A0K9NTC1"/>
<proteinExistence type="inferred from homology"/>
<comment type="subunit">
    <text evidence="3">Binds to multiple calmodulin (CaM) in the presence of Ca(2+) and CaM-like proteins.</text>
</comment>
<dbReference type="InterPro" id="IPR000048">
    <property type="entry name" value="IQ_motif_EF-hand-BS"/>
</dbReference>
<organism evidence="7 8">
    <name type="scientific">Zostera marina</name>
    <name type="common">Eelgrass</name>
    <dbReference type="NCBI Taxonomy" id="29655"/>
    <lineage>
        <taxon>Eukaryota</taxon>
        <taxon>Viridiplantae</taxon>
        <taxon>Streptophyta</taxon>
        <taxon>Embryophyta</taxon>
        <taxon>Tracheophyta</taxon>
        <taxon>Spermatophyta</taxon>
        <taxon>Magnoliopsida</taxon>
        <taxon>Liliopsida</taxon>
        <taxon>Zosteraceae</taxon>
        <taxon>Zostera</taxon>
    </lineage>
</organism>
<dbReference type="SMART" id="SM00015">
    <property type="entry name" value="IQ"/>
    <property type="match status" value="2"/>
</dbReference>
<keyword evidence="8" id="KW-1185">Reference proteome</keyword>
<gene>
    <name evidence="7" type="ORF">ZOSMA_643G00050</name>
</gene>
<feature type="compositionally biased region" description="Low complexity" evidence="5">
    <location>
        <begin position="223"/>
        <end position="240"/>
    </location>
</feature>
<name>A0A0K9NTC1_ZOSMR</name>
<evidence type="ECO:0000256" key="1">
    <source>
        <dbReference type="ARBA" id="ARBA00022860"/>
    </source>
</evidence>
<dbReference type="PANTHER" id="PTHR32295">
    <property type="entry name" value="IQ-DOMAIN 5-RELATED"/>
    <property type="match status" value="1"/>
</dbReference>
<evidence type="ECO:0000259" key="6">
    <source>
        <dbReference type="Pfam" id="PF13178"/>
    </source>
</evidence>
<feature type="domain" description="DUF4005" evidence="6">
    <location>
        <begin position="273"/>
        <end position="314"/>
    </location>
</feature>
<accession>A0A0K9NTC1</accession>
<dbReference type="OrthoDB" id="1704267at2759"/>
<dbReference type="PROSITE" id="PS50096">
    <property type="entry name" value="IQ"/>
    <property type="match status" value="2"/>
</dbReference>
<dbReference type="GO" id="GO:0005516">
    <property type="term" value="F:calmodulin binding"/>
    <property type="evidence" value="ECO:0007669"/>
    <property type="project" value="UniProtKB-KW"/>
</dbReference>
<feature type="compositionally biased region" description="Polar residues" evidence="5">
    <location>
        <begin position="261"/>
        <end position="272"/>
    </location>
</feature>
<reference evidence="8" key="1">
    <citation type="journal article" date="2016" name="Nature">
        <title>The genome of the seagrass Zostera marina reveals angiosperm adaptation to the sea.</title>
        <authorList>
            <person name="Olsen J.L."/>
            <person name="Rouze P."/>
            <person name="Verhelst B."/>
            <person name="Lin Y.-C."/>
            <person name="Bayer T."/>
            <person name="Collen J."/>
            <person name="Dattolo E."/>
            <person name="De Paoli E."/>
            <person name="Dittami S."/>
            <person name="Maumus F."/>
            <person name="Michel G."/>
            <person name="Kersting A."/>
            <person name="Lauritano C."/>
            <person name="Lohaus R."/>
            <person name="Toepel M."/>
            <person name="Tonon T."/>
            <person name="Vanneste K."/>
            <person name="Amirebrahimi M."/>
            <person name="Brakel J."/>
            <person name="Bostroem C."/>
            <person name="Chovatia M."/>
            <person name="Grimwood J."/>
            <person name="Jenkins J.W."/>
            <person name="Jueterbock A."/>
            <person name="Mraz A."/>
            <person name="Stam W.T."/>
            <person name="Tice H."/>
            <person name="Bornberg-Bauer E."/>
            <person name="Green P.J."/>
            <person name="Pearson G.A."/>
            <person name="Procaccini G."/>
            <person name="Duarte C.M."/>
            <person name="Schmutz J."/>
            <person name="Reusch T.B.H."/>
            <person name="Van de Peer Y."/>
        </authorList>
    </citation>
    <scope>NUCLEOTIDE SEQUENCE [LARGE SCALE GENOMIC DNA]</scope>
    <source>
        <strain evidence="8">cv. Finnish</strain>
    </source>
</reference>
<dbReference type="Pfam" id="PF13178">
    <property type="entry name" value="DUF4005"/>
    <property type="match status" value="1"/>
</dbReference>
<evidence type="ECO:0000256" key="3">
    <source>
        <dbReference type="ARBA" id="ARBA00024378"/>
    </source>
</evidence>